<dbReference type="InterPro" id="IPR041247">
    <property type="entry name" value="Rad52_fam"/>
</dbReference>
<dbReference type="RefSeq" id="WP_210653085.1">
    <property type="nucleotide sequence ID" value="NZ_JAGKQQ010000001.1"/>
</dbReference>
<evidence type="ECO:0000313" key="5">
    <source>
        <dbReference type="EMBL" id="MBP3954979.1"/>
    </source>
</evidence>
<organism evidence="5 6">
    <name type="scientific">Gemmata palustris</name>
    <dbReference type="NCBI Taxonomy" id="2822762"/>
    <lineage>
        <taxon>Bacteria</taxon>
        <taxon>Pseudomonadati</taxon>
        <taxon>Planctomycetota</taxon>
        <taxon>Planctomycetia</taxon>
        <taxon>Gemmatales</taxon>
        <taxon>Gemmataceae</taxon>
        <taxon>Gemmata</taxon>
    </lineage>
</organism>
<evidence type="ECO:0008006" key="7">
    <source>
        <dbReference type="Google" id="ProtNLM"/>
    </source>
</evidence>
<keyword evidence="6" id="KW-1185">Reference proteome</keyword>
<keyword evidence="3" id="KW-0234">DNA repair</keyword>
<dbReference type="EMBL" id="JAGKQQ010000001">
    <property type="protein sequence ID" value="MBP3954979.1"/>
    <property type="molecule type" value="Genomic_DNA"/>
</dbReference>
<evidence type="ECO:0000256" key="3">
    <source>
        <dbReference type="ARBA" id="ARBA00023204"/>
    </source>
</evidence>
<gene>
    <name evidence="5" type="ORF">J8F10_06750</name>
</gene>
<feature type="region of interest" description="Disordered" evidence="4">
    <location>
        <begin position="153"/>
        <end position="222"/>
    </location>
</feature>
<evidence type="ECO:0000256" key="1">
    <source>
        <dbReference type="ARBA" id="ARBA00006638"/>
    </source>
</evidence>
<feature type="compositionally biased region" description="Low complexity" evidence="4">
    <location>
        <begin position="153"/>
        <end position="165"/>
    </location>
</feature>
<keyword evidence="2" id="KW-0227">DNA damage</keyword>
<protein>
    <recommendedName>
        <fullName evidence="7">Single-stranded DNA-binding protein DdrA</fullName>
    </recommendedName>
</protein>
<reference evidence="5 6" key="1">
    <citation type="submission" date="2021-04" db="EMBL/GenBank/DDBJ databases">
        <authorList>
            <person name="Ivanova A."/>
        </authorList>
    </citation>
    <scope>NUCLEOTIDE SEQUENCE [LARGE SCALE GENOMIC DNA]</scope>
    <source>
        <strain evidence="5 6">G18</strain>
    </source>
</reference>
<dbReference type="Proteomes" id="UP000676565">
    <property type="component" value="Unassembled WGS sequence"/>
</dbReference>
<comment type="similarity">
    <text evidence="1">Belongs to the RAD52 family.</text>
</comment>
<sequence>MQRDPQMLALTTALAAPFEPREVKFKPQMVKNNRCLAMAYIDARLIQDRLDEVLGVENWEDVYKILPDGSVMCRLRCKLGERWITKTDVGSPSEQPDMGDRLKAAFSDALKRAAVKYGIGRYLYRLPAQWVEYDPVKKQIVQPPQLPAFAIPKAKPQASAKPAPSGFVATEPKKEPARPDVSKVDVPAVTKTQAPKAETPKVEAPKQEPQKADAPKAANLPSNGQELHRRLREYDAKLAAQKLCPVGALLAHVTQEGVKAGYTANMSDWTGPAIQFAVDTVRKFDQAARQGGPEPRTAA</sequence>
<comment type="caution">
    <text evidence="5">The sequence shown here is derived from an EMBL/GenBank/DDBJ whole genome shotgun (WGS) entry which is preliminary data.</text>
</comment>
<evidence type="ECO:0000313" key="6">
    <source>
        <dbReference type="Proteomes" id="UP000676565"/>
    </source>
</evidence>
<proteinExistence type="inferred from homology"/>
<feature type="compositionally biased region" description="Basic and acidic residues" evidence="4">
    <location>
        <begin position="171"/>
        <end position="183"/>
    </location>
</feature>
<accession>A0ABS5BMS0</accession>
<evidence type="ECO:0000256" key="2">
    <source>
        <dbReference type="ARBA" id="ARBA00022763"/>
    </source>
</evidence>
<dbReference type="Pfam" id="PF04098">
    <property type="entry name" value="Rad52_Rad22"/>
    <property type="match status" value="1"/>
</dbReference>
<name>A0ABS5BMS0_9BACT</name>
<feature type="compositionally biased region" description="Basic and acidic residues" evidence="4">
    <location>
        <begin position="198"/>
        <end position="214"/>
    </location>
</feature>
<evidence type="ECO:0000256" key="4">
    <source>
        <dbReference type="SAM" id="MobiDB-lite"/>
    </source>
</evidence>